<protein>
    <submittedName>
        <fullName evidence="1">Uncharacterized protein</fullName>
    </submittedName>
</protein>
<evidence type="ECO:0000313" key="1">
    <source>
        <dbReference type="EMBL" id="KXP10741.1"/>
    </source>
</evidence>
<comment type="caution">
    <text evidence="1">The sequence shown here is derived from an EMBL/GenBank/DDBJ whole genome shotgun (WGS) entry which is preliminary data.</text>
</comment>
<gene>
    <name evidence="1" type="ORF">AXK60_24930</name>
</gene>
<evidence type="ECO:0000313" key="2">
    <source>
        <dbReference type="Proteomes" id="UP000070258"/>
    </source>
</evidence>
<reference evidence="2" key="1">
    <citation type="submission" date="2016-02" db="EMBL/GenBank/DDBJ databases">
        <authorList>
            <person name="Wen L."/>
            <person name="He K."/>
            <person name="Yang H."/>
        </authorList>
    </citation>
    <scope>NUCLEOTIDE SEQUENCE [LARGE SCALE GENOMIC DNA]</scope>
    <source>
        <strain evidence="2">JCM 15929</strain>
    </source>
</reference>
<dbReference type="Proteomes" id="UP000070258">
    <property type="component" value="Unassembled WGS sequence"/>
</dbReference>
<dbReference type="AlphaFoldDB" id="A0A138AJR6"/>
<organism evidence="1 2">
    <name type="scientific">Tsukamurella pseudospumae</name>
    <dbReference type="NCBI Taxonomy" id="239498"/>
    <lineage>
        <taxon>Bacteria</taxon>
        <taxon>Bacillati</taxon>
        <taxon>Actinomycetota</taxon>
        <taxon>Actinomycetes</taxon>
        <taxon>Mycobacteriales</taxon>
        <taxon>Tsukamurellaceae</taxon>
        <taxon>Tsukamurella</taxon>
    </lineage>
</organism>
<sequence>MRIGVPCFDPLSDRVSQMSLLVSAEVGAGLVHVTASIPAAGTAGPLTVEPKTWERRTVAVPEEVMELLVPVIAAQPNRDGLLWSRPSDGDCAR</sequence>
<dbReference type="EMBL" id="LSRF01000029">
    <property type="protein sequence ID" value="KXP10741.1"/>
    <property type="molecule type" value="Genomic_DNA"/>
</dbReference>
<accession>A0A138AJR6</accession>
<name>A0A138AJR6_9ACTN</name>
<proteinExistence type="predicted"/>